<dbReference type="EMBL" id="LRBV02000003">
    <property type="status" value="NOT_ANNOTATED_CDS"/>
    <property type="molecule type" value="Genomic_DNA"/>
</dbReference>
<reference evidence="11 12" key="1">
    <citation type="journal article" date="2016" name="G3 (Bethesda)">
        <title>First Draft Assembly and Annotation of the Genome of a California Endemic Oak Quercus lobata Nee (Fagaceae).</title>
        <authorList>
            <person name="Sork V.L."/>
            <person name="Fitz-Gibbon S.T."/>
            <person name="Puiu D."/>
            <person name="Crepeau M."/>
            <person name="Gugger P.F."/>
            <person name="Sherman R."/>
            <person name="Stevens K."/>
            <person name="Langley C.H."/>
            <person name="Pellegrini M."/>
            <person name="Salzberg S.L."/>
        </authorList>
    </citation>
    <scope>NUCLEOTIDE SEQUENCE [LARGE SCALE GENOMIC DNA]</scope>
    <source>
        <strain evidence="11 12">cv. SW786</strain>
    </source>
</reference>
<keyword evidence="6" id="KW-0378">Hydrolase</keyword>
<evidence type="ECO:0000256" key="6">
    <source>
        <dbReference type="ARBA" id="ARBA00022801"/>
    </source>
</evidence>
<evidence type="ECO:0000259" key="10">
    <source>
        <dbReference type="PROSITE" id="PS50878"/>
    </source>
</evidence>
<organism evidence="11 12">
    <name type="scientific">Quercus lobata</name>
    <name type="common">Valley oak</name>
    <dbReference type="NCBI Taxonomy" id="97700"/>
    <lineage>
        <taxon>Eukaryota</taxon>
        <taxon>Viridiplantae</taxon>
        <taxon>Streptophyta</taxon>
        <taxon>Embryophyta</taxon>
        <taxon>Tracheophyta</taxon>
        <taxon>Spermatophyta</taxon>
        <taxon>Magnoliopsida</taxon>
        <taxon>eudicotyledons</taxon>
        <taxon>Gunneridae</taxon>
        <taxon>Pentapetalae</taxon>
        <taxon>rosids</taxon>
        <taxon>fabids</taxon>
        <taxon>Fagales</taxon>
        <taxon>Fagaceae</taxon>
        <taxon>Quercus</taxon>
    </lineage>
</organism>
<keyword evidence="5" id="KW-0255">Endonuclease</keyword>
<evidence type="ECO:0000256" key="8">
    <source>
        <dbReference type="ARBA" id="ARBA00023268"/>
    </source>
</evidence>
<proteinExistence type="predicted"/>
<dbReference type="FunFam" id="3.30.70.270:FF:000020">
    <property type="entry name" value="Transposon Tf2-6 polyprotein-like Protein"/>
    <property type="match status" value="1"/>
</dbReference>
<evidence type="ECO:0000256" key="9">
    <source>
        <dbReference type="SAM" id="MobiDB-lite"/>
    </source>
</evidence>
<dbReference type="EnsemblPlants" id="QL03p019459:mrna">
    <property type="protein sequence ID" value="QL03p019459:mrna"/>
    <property type="gene ID" value="QL03p019459"/>
</dbReference>
<dbReference type="PANTHER" id="PTHR37984">
    <property type="entry name" value="PROTEIN CBG26694"/>
    <property type="match status" value="1"/>
</dbReference>
<dbReference type="SUPFAM" id="SSF56672">
    <property type="entry name" value="DNA/RNA polymerases"/>
    <property type="match status" value="1"/>
</dbReference>
<dbReference type="Gramene" id="QL03p019459:mrna">
    <property type="protein sequence ID" value="QL03p019459:mrna"/>
    <property type="gene ID" value="QL03p019459"/>
</dbReference>
<keyword evidence="8" id="KW-0511">Multifunctional enzyme</keyword>
<dbReference type="InterPro" id="IPR011050">
    <property type="entry name" value="Pectin_lyase_fold/virulence"/>
</dbReference>
<evidence type="ECO:0000313" key="11">
    <source>
        <dbReference type="EnsemblPlants" id="QL03p019459:mrna"/>
    </source>
</evidence>
<feature type="region of interest" description="Disordered" evidence="9">
    <location>
        <begin position="1"/>
        <end position="61"/>
    </location>
</feature>
<dbReference type="FunFam" id="1.10.340.70:FF:000001">
    <property type="entry name" value="Retrovirus-related Pol polyprotein from transposon gypsy-like Protein"/>
    <property type="match status" value="1"/>
</dbReference>
<evidence type="ECO:0000313" key="12">
    <source>
        <dbReference type="Proteomes" id="UP000594261"/>
    </source>
</evidence>
<accession>A0A7N2L509</accession>
<dbReference type="Proteomes" id="UP000594261">
    <property type="component" value="Chromosome 3"/>
</dbReference>
<dbReference type="InParanoid" id="A0A7N2L509"/>
<feature type="compositionally biased region" description="Basic and acidic residues" evidence="9">
    <location>
        <begin position="13"/>
        <end position="45"/>
    </location>
</feature>
<dbReference type="Pfam" id="PF00078">
    <property type="entry name" value="RVT_1"/>
    <property type="match status" value="1"/>
</dbReference>
<dbReference type="GO" id="GO:0006508">
    <property type="term" value="P:proteolysis"/>
    <property type="evidence" value="ECO:0007669"/>
    <property type="project" value="UniProtKB-KW"/>
</dbReference>
<feature type="domain" description="Reverse transcriptase" evidence="10">
    <location>
        <begin position="349"/>
        <end position="528"/>
    </location>
</feature>
<name>A0A7N2L509_QUELO</name>
<dbReference type="InterPro" id="IPR050951">
    <property type="entry name" value="Retrovirus_Pol_polyprotein"/>
</dbReference>
<evidence type="ECO:0000256" key="5">
    <source>
        <dbReference type="ARBA" id="ARBA00022759"/>
    </source>
</evidence>
<dbReference type="GO" id="GO:0004519">
    <property type="term" value="F:endonuclease activity"/>
    <property type="evidence" value="ECO:0007669"/>
    <property type="project" value="UniProtKB-KW"/>
</dbReference>
<protein>
    <recommendedName>
        <fullName evidence="10">Reverse transcriptase domain-containing protein</fullName>
    </recommendedName>
</protein>
<dbReference type="Gene3D" id="3.30.70.270">
    <property type="match status" value="2"/>
</dbReference>
<dbReference type="InterPro" id="IPR043128">
    <property type="entry name" value="Rev_trsase/Diguanyl_cyclase"/>
</dbReference>
<dbReference type="GO" id="GO:0003964">
    <property type="term" value="F:RNA-directed DNA polymerase activity"/>
    <property type="evidence" value="ECO:0007669"/>
    <property type="project" value="UniProtKB-KW"/>
</dbReference>
<keyword evidence="4" id="KW-0540">Nuclease</keyword>
<evidence type="ECO:0000256" key="1">
    <source>
        <dbReference type="ARBA" id="ARBA00022670"/>
    </source>
</evidence>
<dbReference type="InterPro" id="IPR041577">
    <property type="entry name" value="RT_RNaseH_2"/>
</dbReference>
<dbReference type="AlphaFoldDB" id="A0A7N2L509"/>
<evidence type="ECO:0000256" key="2">
    <source>
        <dbReference type="ARBA" id="ARBA00022679"/>
    </source>
</evidence>
<dbReference type="SUPFAM" id="SSF51126">
    <property type="entry name" value="Pectin lyase-like"/>
    <property type="match status" value="1"/>
</dbReference>
<evidence type="ECO:0000256" key="7">
    <source>
        <dbReference type="ARBA" id="ARBA00022918"/>
    </source>
</evidence>
<dbReference type="InterPro" id="IPR000477">
    <property type="entry name" value="RT_dom"/>
</dbReference>
<dbReference type="Gene3D" id="3.10.10.10">
    <property type="entry name" value="HIV Type 1 Reverse Transcriptase, subunit A, domain 1"/>
    <property type="match status" value="1"/>
</dbReference>
<keyword evidence="12" id="KW-1185">Reference proteome</keyword>
<dbReference type="GO" id="GO:0008233">
    <property type="term" value="F:peptidase activity"/>
    <property type="evidence" value="ECO:0007669"/>
    <property type="project" value="UniProtKB-KW"/>
</dbReference>
<dbReference type="InterPro" id="IPR041588">
    <property type="entry name" value="Integrase_H2C2"/>
</dbReference>
<evidence type="ECO:0000256" key="4">
    <source>
        <dbReference type="ARBA" id="ARBA00022722"/>
    </source>
</evidence>
<dbReference type="Gene3D" id="1.10.340.70">
    <property type="match status" value="1"/>
</dbReference>
<reference evidence="11" key="2">
    <citation type="submission" date="2021-01" db="UniProtKB">
        <authorList>
            <consortium name="EnsemblPlants"/>
        </authorList>
    </citation>
    <scope>IDENTIFICATION</scope>
</reference>
<keyword evidence="2" id="KW-0808">Transferase</keyword>
<dbReference type="PANTHER" id="PTHR37984:SF5">
    <property type="entry name" value="PROTEIN NYNRIN-LIKE"/>
    <property type="match status" value="1"/>
</dbReference>
<dbReference type="InterPro" id="IPR043502">
    <property type="entry name" value="DNA/RNA_pol_sf"/>
</dbReference>
<dbReference type="CDD" id="cd01647">
    <property type="entry name" value="RT_LTR"/>
    <property type="match status" value="1"/>
</dbReference>
<sequence>MMTESQYMGSSIRELKELLSQSRDKSASHSSSKPEEPKSSTHNGERLSQTSGVRSAVNDQPWPTKVDFPRYSGDDLTVWLDRVMQYFDYQGTREERKVVLAAFHLEGEGNQWWQWLKKVYPRQATGIGGTGSRGTRKISWEEMQKRREKGLCFSCNEKYTPGHRYVASQALLIEVCPQQEFIEESFNKLEEGVVENHEDYNEEAPLISLHAIAGIQWLELLGPVECDWKKMTMKFLWEGVSYVIKSSSVNPIQEVAMQRFKRDVQASGELFAIMQKGEDHVGGSTVPTEIQPLLQEFHQVLEEPRTLPPSREFDHRIPLKEGTAPVNVRPYRYAHFQKNEIERQVKEMLATRLIRPSNSPFSSPILLVKKKDGSWRFCTDYRDLNIVTIKEQFSIPTVDDMLDELHGAMYFTKLDLHASYHQIRVHPEDIHKTAFRTHSGHYEYLVMPFGLCNAPSTFQAIMNSIFQPYLRKFLLVFFYDILIYSKGWEEHVAQLQKVLEVLNSHQFFIKPSKCVFGAREVEYLGHVISQEGVRVDNRKIEAMQSWPKPRNVTELRGFLDLTGYYRKFVRHYGLTAAPLTDLLKKGNFGWNSKADEAFEKLKRAMVTTPMLALLDFTNVFIIETDASDYGIGAELSQKGQSIAYLSKALADSLSRLTDRPLLAAIIECYGASQPQFDIWEEIKQANTEEPYLIKQLRMLQEAPETMPHHKQQAGILFYKNRAVIAPTSSLKQVLLREFHDSKMAGHSGVLRTYRRLSQNFYWEAMKQDVRVYVATCDVCQRNKSDSRSPANLLQPFKPSKIVLETKRERLLAERKLIFFDVENAKYNLFPRMSSPDEETNESITGRKLFQTIPGNVLVCQRVVVNQDGSGNFTTINDAVAAAPNNTGTSNGYTL</sequence>
<dbReference type="Pfam" id="PF17919">
    <property type="entry name" value="RT_RNaseH_2"/>
    <property type="match status" value="1"/>
</dbReference>
<dbReference type="Pfam" id="PF17921">
    <property type="entry name" value="Integrase_H2C2"/>
    <property type="match status" value="1"/>
</dbReference>
<evidence type="ECO:0000256" key="3">
    <source>
        <dbReference type="ARBA" id="ARBA00022695"/>
    </source>
</evidence>
<keyword evidence="1" id="KW-0645">Protease</keyword>
<keyword evidence="7" id="KW-0695">RNA-directed DNA polymerase</keyword>
<keyword evidence="3" id="KW-0548">Nucleotidyltransferase</keyword>
<dbReference type="PROSITE" id="PS50878">
    <property type="entry name" value="RT_POL"/>
    <property type="match status" value="1"/>
</dbReference>
<dbReference type="FunFam" id="3.10.10.10:FF:000007">
    <property type="entry name" value="Retrovirus-related Pol polyprotein from transposon 17.6-like Protein"/>
    <property type="match status" value="1"/>
</dbReference>